<dbReference type="OrthoDB" id="9777352at2"/>
<keyword evidence="2" id="KW-0813">Transport</keyword>
<name>A0A2S5SUB4_9BURK</name>
<dbReference type="Gene3D" id="3.40.50.2300">
    <property type="match status" value="2"/>
</dbReference>
<dbReference type="Proteomes" id="UP000238605">
    <property type="component" value="Unassembled WGS sequence"/>
</dbReference>
<keyword evidence="3 5" id="KW-0732">Signal</keyword>
<evidence type="ECO:0000313" key="7">
    <source>
        <dbReference type="EMBL" id="PPE66312.1"/>
    </source>
</evidence>
<feature type="chain" id="PRO_5015604954" evidence="5">
    <location>
        <begin position="30"/>
        <end position="378"/>
    </location>
</feature>
<dbReference type="Pfam" id="PF13458">
    <property type="entry name" value="Peripla_BP_6"/>
    <property type="match status" value="1"/>
</dbReference>
<comment type="similarity">
    <text evidence="1">Belongs to the leucine-binding protein family.</text>
</comment>
<keyword evidence="8" id="KW-1185">Reference proteome</keyword>
<evidence type="ECO:0000259" key="6">
    <source>
        <dbReference type="Pfam" id="PF13458"/>
    </source>
</evidence>
<proteinExistence type="inferred from homology"/>
<evidence type="ECO:0000256" key="3">
    <source>
        <dbReference type="ARBA" id="ARBA00022729"/>
    </source>
</evidence>
<dbReference type="RefSeq" id="WP_104302595.1">
    <property type="nucleotide sequence ID" value="NZ_PSNX01000008.1"/>
</dbReference>
<dbReference type="InterPro" id="IPR028081">
    <property type="entry name" value="Leu-bd"/>
</dbReference>
<dbReference type="CDD" id="cd19978">
    <property type="entry name" value="PBP1_ABC_ligand_binding-like"/>
    <property type="match status" value="1"/>
</dbReference>
<evidence type="ECO:0000313" key="8">
    <source>
        <dbReference type="Proteomes" id="UP000238605"/>
    </source>
</evidence>
<evidence type="ECO:0000256" key="1">
    <source>
        <dbReference type="ARBA" id="ARBA00010062"/>
    </source>
</evidence>
<sequence>MTPHSPLTRRSLIRQAAAAGVALSLPAWAQSERIVLGQSAAFSGPAAELGLQMNQGARLVFDQVNASGGIGGRQIELRTLDDGYEPDRCKANTEKFVSDGVFALFGYVGTPTSAAALPVINESRTPFLGPFTGAEVLREPFSRYVFHVRASYYDETALIVKNLTSLGLNRIAVFYQDDSYGMAGLTGVQRALAAISLKPVSLGTVQRNTVDVAGAVQSILPAQPQAIVQISAYKSCAAFIREARKAGFGGTFFNVSFVGTQALADELGKDGQGVMISQVVPYPYSTATAIAREYNEAIRQAGGKAQPNYSSMEGYIAAKVMVEGLRRAARLTQDGLIAGLESINQSFGGFNVAFGPRKHTGSSFVELSMLTGDGRVRR</sequence>
<organism evidence="7 8">
    <name type="scientific">Caldimonas caldifontis</name>
    <dbReference type="NCBI Taxonomy" id="1452508"/>
    <lineage>
        <taxon>Bacteria</taxon>
        <taxon>Pseudomonadati</taxon>
        <taxon>Pseudomonadota</taxon>
        <taxon>Betaproteobacteria</taxon>
        <taxon>Burkholderiales</taxon>
        <taxon>Sphaerotilaceae</taxon>
        <taxon>Caldimonas</taxon>
    </lineage>
</organism>
<dbReference type="SUPFAM" id="SSF53822">
    <property type="entry name" value="Periplasmic binding protein-like I"/>
    <property type="match status" value="1"/>
</dbReference>
<dbReference type="InterPro" id="IPR028082">
    <property type="entry name" value="Peripla_BP_I"/>
</dbReference>
<comment type="caution">
    <text evidence="7">The sequence shown here is derived from an EMBL/GenBank/DDBJ whole genome shotgun (WGS) entry which is preliminary data.</text>
</comment>
<dbReference type="InterPro" id="IPR006311">
    <property type="entry name" value="TAT_signal"/>
</dbReference>
<protein>
    <submittedName>
        <fullName evidence="7">ABC transporter permease</fullName>
    </submittedName>
</protein>
<dbReference type="InterPro" id="IPR000709">
    <property type="entry name" value="Leu_Ile_Val-bd"/>
</dbReference>
<reference evidence="7 8" key="1">
    <citation type="submission" date="2018-02" db="EMBL/GenBank/DDBJ databases">
        <title>Reclassifiation of [Polyangium] brachysporum DSM 7029 as Guopingzhaonella breviflexa gen. nov., sp. nov., a member of the family Comamonadaceae.</title>
        <authorList>
            <person name="Tang B."/>
        </authorList>
    </citation>
    <scope>NUCLEOTIDE SEQUENCE [LARGE SCALE GENOMIC DNA]</scope>
    <source>
        <strain evidence="7 8">BCRC 80649</strain>
    </source>
</reference>
<dbReference type="GO" id="GO:0006865">
    <property type="term" value="P:amino acid transport"/>
    <property type="evidence" value="ECO:0007669"/>
    <property type="project" value="UniProtKB-KW"/>
</dbReference>
<evidence type="ECO:0000256" key="4">
    <source>
        <dbReference type="ARBA" id="ARBA00022970"/>
    </source>
</evidence>
<gene>
    <name evidence="7" type="ORF">C1704_10070</name>
</gene>
<feature type="signal peptide" evidence="5">
    <location>
        <begin position="1"/>
        <end position="29"/>
    </location>
</feature>
<evidence type="ECO:0000256" key="5">
    <source>
        <dbReference type="SAM" id="SignalP"/>
    </source>
</evidence>
<dbReference type="PANTHER" id="PTHR47235">
    <property type="entry name" value="BLR6548 PROTEIN"/>
    <property type="match status" value="1"/>
</dbReference>
<feature type="domain" description="Leucine-binding protein" evidence="6">
    <location>
        <begin position="35"/>
        <end position="350"/>
    </location>
</feature>
<keyword evidence="4" id="KW-0029">Amino-acid transport</keyword>
<dbReference type="EMBL" id="PSNX01000008">
    <property type="protein sequence ID" value="PPE66312.1"/>
    <property type="molecule type" value="Genomic_DNA"/>
</dbReference>
<dbReference type="PANTHER" id="PTHR47235:SF1">
    <property type="entry name" value="BLR6548 PROTEIN"/>
    <property type="match status" value="1"/>
</dbReference>
<accession>A0A2S5SUB4</accession>
<dbReference type="AlphaFoldDB" id="A0A2S5SUB4"/>
<dbReference type="PRINTS" id="PR00337">
    <property type="entry name" value="LEUILEVALBP"/>
</dbReference>
<dbReference type="PROSITE" id="PS51318">
    <property type="entry name" value="TAT"/>
    <property type="match status" value="1"/>
</dbReference>
<evidence type="ECO:0000256" key="2">
    <source>
        <dbReference type="ARBA" id="ARBA00022448"/>
    </source>
</evidence>